<reference evidence="2 3" key="1">
    <citation type="journal article" date="2014" name="Am. J. Bot.">
        <title>Genome assembly and annotation for red clover (Trifolium pratense; Fabaceae).</title>
        <authorList>
            <person name="Istvanek J."/>
            <person name="Jaros M."/>
            <person name="Krenek A."/>
            <person name="Repkova J."/>
        </authorList>
    </citation>
    <scope>NUCLEOTIDE SEQUENCE [LARGE SCALE GENOMIC DNA]</scope>
    <source>
        <strain evidence="3">cv. Tatra</strain>
        <tissue evidence="2">Young leaves</tissue>
    </source>
</reference>
<name>A0A2K3MC97_TRIPR</name>
<accession>A0A2K3MC97</accession>
<proteinExistence type="predicted"/>
<evidence type="ECO:0000256" key="1">
    <source>
        <dbReference type="SAM" id="MobiDB-lite"/>
    </source>
</evidence>
<feature type="region of interest" description="Disordered" evidence="1">
    <location>
        <begin position="25"/>
        <end position="46"/>
    </location>
</feature>
<dbReference type="EMBL" id="ASHM01056480">
    <property type="protein sequence ID" value="PNX88414.1"/>
    <property type="molecule type" value="Genomic_DNA"/>
</dbReference>
<feature type="compositionally biased region" description="Polar residues" evidence="1">
    <location>
        <begin position="32"/>
        <end position="46"/>
    </location>
</feature>
<organism evidence="2 3">
    <name type="scientific">Trifolium pratense</name>
    <name type="common">Red clover</name>
    <dbReference type="NCBI Taxonomy" id="57577"/>
    <lineage>
        <taxon>Eukaryota</taxon>
        <taxon>Viridiplantae</taxon>
        <taxon>Streptophyta</taxon>
        <taxon>Embryophyta</taxon>
        <taxon>Tracheophyta</taxon>
        <taxon>Spermatophyta</taxon>
        <taxon>Magnoliopsida</taxon>
        <taxon>eudicotyledons</taxon>
        <taxon>Gunneridae</taxon>
        <taxon>Pentapetalae</taxon>
        <taxon>rosids</taxon>
        <taxon>fabids</taxon>
        <taxon>Fabales</taxon>
        <taxon>Fabaceae</taxon>
        <taxon>Papilionoideae</taxon>
        <taxon>50 kb inversion clade</taxon>
        <taxon>NPAAA clade</taxon>
        <taxon>Hologalegina</taxon>
        <taxon>IRL clade</taxon>
        <taxon>Trifolieae</taxon>
        <taxon>Trifolium</taxon>
    </lineage>
</organism>
<protein>
    <submittedName>
        <fullName evidence="2">Uncharacterized protein</fullName>
    </submittedName>
</protein>
<evidence type="ECO:0000313" key="2">
    <source>
        <dbReference type="EMBL" id="PNX88414.1"/>
    </source>
</evidence>
<comment type="caution">
    <text evidence="2">The sequence shown here is derived from an EMBL/GenBank/DDBJ whole genome shotgun (WGS) entry which is preliminary data.</text>
</comment>
<gene>
    <name evidence="2" type="ORF">L195_g044518</name>
</gene>
<reference evidence="2 3" key="2">
    <citation type="journal article" date="2017" name="Front. Plant Sci.">
        <title>Gene Classification and Mining of Molecular Markers Useful in Red Clover (Trifolium pratense) Breeding.</title>
        <authorList>
            <person name="Istvanek J."/>
            <person name="Dluhosova J."/>
            <person name="Dluhos P."/>
            <person name="Patkova L."/>
            <person name="Nedelnik J."/>
            <person name="Repkova J."/>
        </authorList>
    </citation>
    <scope>NUCLEOTIDE SEQUENCE [LARGE SCALE GENOMIC DNA]</scope>
    <source>
        <strain evidence="3">cv. Tatra</strain>
        <tissue evidence="2">Young leaves</tissue>
    </source>
</reference>
<evidence type="ECO:0000313" key="3">
    <source>
        <dbReference type="Proteomes" id="UP000236291"/>
    </source>
</evidence>
<sequence length="63" mass="7035">MSFVHLNSFDGTSYAKEEKMPHGLVYLRDPSPTDSTEQIENASSSENTTVKIDVVAGISWEMR</sequence>
<dbReference type="Proteomes" id="UP000236291">
    <property type="component" value="Unassembled WGS sequence"/>
</dbReference>
<dbReference type="AlphaFoldDB" id="A0A2K3MC97"/>